<dbReference type="PANTHER" id="PTHR21422:SF9">
    <property type="entry name" value="RAB3 GTPASE-ACTIVATING PROTEIN CATALYTIC SUBUNIT"/>
    <property type="match status" value="1"/>
</dbReference>
<dbReference type="Pfam" id="PF19533">
    <property type="entry name" value="Rab3-GAP_cat_C"/>
    <property type="match status" value="1"/>
</dbReference>
<sequence>FPSPLQVLHYLAVQKPADLTRHLLPCVIHAALLKLKEEELVEDIPSVKSSIKRIISHSSKVLRFPSLEDKKLEEIINQIISVEATIARARSLKAKFGTERCENAEEKEDLEKFVSRLLEQPEVPIIGACRGPAGSIIHKMFVNAQRVSPGSEDTSSKPSPLTRPSFPPDASLPPP</sequence>
<proteinExistence type="predicted"/>
<dbReference type="GO" id="GO:0005096">
    <property type="term" value="F:GTPase activator activity"/>
    <property type="evidence" value="ECO:0007669"/>
    <property type="project" value="InterPro"/>
</dbReference>
<dbReference type="InterPro" id="IPR045700">
    <property type="entry name" value="Rab3GAP1"/>
</dbReference>
<reference evidence="3" key="1">
    <citation type="thesis" date="2020" institute="ProQuest LLC" country="789 East Eisenhower Parkway, Ann Arbor, MI, USA">
        <title>Comparative Genomics and Chromosome Evolution.</title>
        <authorList>
            <person name="Mudd A.B."/>
        </authorList>
    </citation>
    <scope>NUCLEOTIDE SEQUENCE</scope>
    <source>
        <strain evidence="3">237g6f4</strain>
        <tissue evidence="3">Blood</tissue>
    </source>
</reference>
<evidence type="ECO:0000259" key="2">
    <source>
        <dbReference type="Pfam" id="PF19533"/>
    </source>
</evidence>
<evidence type="ECO:0000313" key="4">
    <source>
        <dbReference type="Proteomes" id="UP000824782"/>
    </source>
</evidence>
<feature type="non-terminal residue" evidence="3">
    <location>
        <position position="1"/>
    </location>
</feature>
<organism evidence="3 4">
    <name type="scientific">Engystomops pustulosus</name>
    <name type="common">Tungara frog</name>
    <name type="synonym">Physalaemus pustulosus</name>
    <dbReference type="NCBI Taxonomy" id="76066"/>
    <lineage>
        <taxon>Eukaryota</taxon>
        <taxon>Metazoa</taxon>
        <taxon>Chordata</taxon>
        <taxon>Craniata</taxon>
        <taxon>Vertebrata</taxon>
        <taxon>Euteleostomi</taxon>
        <taxon>Amphibia</taxon>
        <taxon>Batrachia</taxon>
        <taxon>Anura</taxon>
        <taxon>Neobatrachia</taxon>
        <taxon>Hyloidea</taxon>
        <taxon>Leptodactylidae</taxon>
        <taxon>Leiuperinae</taxon>
        <taxon>Engystomops</taxon>
    </lineage>
</organism>
<protein>
    <recommendedName>
        <fullName evidence="2">Rab3GAP catalytic subunit C-terminal domain-containing protein</fullName>
    </recommendedName>
</protein>
<feature type="compositionally biased region" description="Pro residues" evidence="1">
    <location>
        <begin position="165"/>
        <end position="175"/>
    </location>
</feature>
<accession>A0AAV6YI57</accession>
<dbReference type="PANTHER" id="PTHR21422">
    <property type="entry name" value="RAB3 GTPASE-ACTIVATING PROTEIN CATALYTIC SUBUNIT"/>
    <property type="match status" value="1"/>
</dbReference>
<dbReference type="Proteomes" id="UP000824782">
    <property type="component" value="Unassembled WGS sequence"/>
</dbReference>
<comment type="caution">
    <text evidence="3">The sequence shown here is derived from an EMBL/GenBank/DDBJ whole genome shotgun (WGS) entry which is preliminary data.</text>
</comment>
<dbReference type="AlphaFoldDB" id="A0AAV6YI57"/>
<evidence type="ECO:0000256" key="1">
    <source>
        <dbReference type="SAM" id="MobiDB-lite"/>
    </source>
</evidence>
<feature type="domain" description="Rab3GAP catalytic subunit C-terminal" evidence="2">
    <location>
        <begin position="23"/>
        <end position="151"/>
    </location>
</feature>
<keyword evidence="4" id="KW-1185">Reference proteome</keyword>
<dbReference type="InterPro" id="IPR045698">
    <property type="entry name" value="Rab3GAP1_C"/>
</dbReference>
<name>A0AAV6YI57_ENGPU</name>
<evidence type="ECO:0000313" key="3">
    <source>
        <dbReference type="EMBL" id="KAG8536782.1"/>
    </source>
</evidence>
<feature type="region of interest" description="Disordered" evidence="1">
    <location>
        <begin position="146"/>
        <end position="175"/>
    </location>
</feature>
<feature type="compositionally biased region" description="Polar residues" evidence="1">
    <location>
        <begin position="146"/>
        <end position="159"/>
    </location>
</feature>
<dbReference type="EMBL" id="WNYA01038417">
    <property type="protein sequence ID" value="KAG8536782.1"/>
    <property type="molecule type" value="Genomic_DNA"/>
</dbReference>
<gene>
    <name evidence="3" type="ORF">GDO81_025692</name>
</gene>